<reference evidence="4" key="2">
    <citation type="submission" date="2022-10" db="EMBL/GenBank/DDBJ databases">
        <authorList>
            <consortium name="ENA_rothamsted_submissions"/>
            <consortium name="culmorum"/>
            <person name="King R."/>
        </authorList>
    </citation>
    <scope>NUCLEOTIDE SEQUENCE</scope>
</reference>
<dbReference type="Pfam" id="PF00379">
    <property type="entry name" value="Chitin_bind_4"/>
    <property type="match status" value="1"/>
</dbReference>
<dbReference type="PRINTS" id="PR00947">
    <property type="entry name" value="CUTICLE"/>
</dbReference>
<proteinExistence type="predicted"/>
<dbReference type="EMBL" id="OU893344">
    <property type="protein sequence ID" value="CAG9784937.1"/>
    <property type="molecule type" value="Genomic_DNA"/>
</dbReference>
<dbReference type="PANTHER" id="PTHR12236:SF95">
    <property type="entry name" value="CUTICULAR PROTEIN 76BD, ISOFORM C-RELATED"/>
    <property type="match status" value="1"/>
</dbReference>
<evidence type="ECO:0000256" key="3">
    <source>
        <dbReference type="PROSITE-ProRule" id="PRU00497"/>
    </source>
</evidence>
<dbReference type="AlphaFoldDB" id="A0A9N9QWV9"/>
<organism evidence="4 5">
    <name type="scientific">Diatraea saccharalis</name>
    <name type="common">sugarcane borer</name>
    <dbReference type="NCBI Taxonomy" id="40085"/>
    <lineage>
        <taxon>Eukaryota</taxon>
        <taxon>Metazoa</taxon>
        <taxon>Ecdysozoa</taxon>
        <taxon>Arthropoda</taxon>
        <taxon>Hexapoda</taxon>
        <taxon>Insecta</taxon>
        <taxon>Pterygota</taxon>
        <taxon>Neoptera</taxon>
        <taxon>Endopterygota</taxon>
        <taxon>Lepidoptera</taxon>
        <taxon>Glossata</taxon>
        <taxon>Ditrysia</taxon>
        <taxon>Pyraloidea</taxon>
        <taxon>Crambidae</taxon>
        <taxon>Crambinae</taxon>
        <taxon>Diatraea</taxon>
    </lineage>
</organism>
<evidence type="ECO:0000256" key="1">
    <source>
        <dbReference type="ARBA" id="ARBA00022460"/>
    </source>
</evidence>
<dbReference type="InterPro" id="IPR000618">
    <property type="entry name" value="Insect_cuticle"/>
</dbReference>
<sequence>MSLNAIVSCQEHYAQKYKTIIKHEEPKKIEVHQSLPIHIGQYHSLPIQTIQGVHSASQTHSDVHHAMSSQSIVRHETKHQEIPQHPFIPSYPASVQKAVAIHAAPIIKHEPIHYEQSHKEESYHEDYYAYPKYAFEYSVEDHHTGDHKTQHEIRDGDVVKGFYSLYEPDGSIRSVEYASDKKSGFIANVKTSTKHAQPEYHHHH</sequence>
<keyword evidence="2" id="KW-0732">Signal</keyword>
<name>A0A9N9QWV9_9NEOP</name>
<gene>
    <name evidence="4" type="ORF">DIATSA_LOCUS2999</name>
</gene>
<accession>A0A9N9QWV9</accession>
<evidence type="ECO:0000313" key="5">
    <source>
        <dbReference type="Proteomes" id="UP001153714"/>
    </source>
</evidence>
<dbReference type="GO" id="GO:0042302">
    <property type="term" value="F:structural constituent of cuticle"/>
    <property type="evidence" value="ECO:0007669"/>
    <property type="project" value="UniProtKB-UniRule"/>
</dbReference>
<reference evidence="4" key="1">
    <citation type="submission" date="2021-12" db="EMBL/GenBank/DDBJ databases">
        <authorList>
            <person name="King R."/>
        </authorList>
    </citation>
    <scope>NUCLEOTIDE SEQUENCE</scope>
</reference>
<dbReference type="InterPro" id="IPR051217">
    <property type="entry name" value="Insect_Cuticle_Struc_Prot"/>
</dbReference>
<dbReference type="PANTHER" id="PTHR12236">
    <property type="entry name" value="STRUCTURAL CONTITUENT OF CUTICLE"/>
    <property type="match status" value="1"/>
</dbReference>
<dbReference type="PROSITE" id="PS51155">
    <property type="entry name" value="CHIT_BIND_RR_2"/>
    <property type="match status" value="1"/>
</dbReference>
<dbReference type="Proteomes" id="UP001153714">
    <property type="component" value="Chromosome 13"/>
</dbReference>
<evidence type="ECO:0000313" key="4">
    <source>
        <dbReference type="EMBL" id="CAG9784937.1"/>
    </source>
</evidence>
<dbReference type="GO" id="GO:0005615">
    <property type="term" value="C:extracellular space"/>
    <property type="evidence" value="ECO:0007669"/>
    <property type="project" value="TreeGrafter"/>
</dbReference>
<protein>
    <submittedName>
        <fullName evidence="4">Uncharacterized protein</fullName>
    </submittedName>
</protein>
<dbReference type="GO" id="GO:0031012">
    <property type="term" value="C:extracellular matrix"/>
    <property type="evidence" value="ECO:0007669"/>
    <property type="project" value="TreeGrafter"/>
</dbReference>
<dbReference type="OrthoDB" id="6427684at2759"/>
<evidence type="ECO:0000256" key="2">
    <source>
        <dbReference type="ARBA" id="ARBA00022729"/>
    </source>
</evidence>
<keyword evidence="5" id="KW-1185">Reference proteome</keyword>
<keyword evidence="1 3" id="KW-0193">Cuticle</keyword>